<organism evidence="1 2">
    <name type="scientific">Paradesertivirga mongoliensis</name>
    <dbReference type="NCBI Taxonomy" id="2100740"/>
    <lineage>
        <taxon>Bacteria</taxon>
        <taxon>Pseudomonadati</taxon>
        <taxon>Bacteroidota</taxon>
        <taxon>Sphingobacteriia</taxon>
        <taxon>Sphingobacteriales</taxon>
        <taxon>Sphingobacteriaceae</taxon>
        <taxon>Paradesertivirga</taxon>
    </lineage>
</organism>
<name>A0ABW4ZMV4_9SPHI</name>
<protein>
    <recommendedName>
        <fullName evidence="3">DUF4412 domain-containing protein</fullName>
    </recommendedName>
</protein>
<accession>A0ABW4ZMV4</accession>
<gene>
    <name evidence="1" type="ORF">ACFSJU_13560</name>
</gene>
<evidence type="ECO:0000313" key="1">
    <source>
        <dbReference type="EMBL" id="MFD2163429.1"/>
    </source>
</evidence>
<reference evidence="2" key="1">
    <citation type="journal article" date="2019" name="Int. J. Syst. Evol. Microbiol.">
        <title>The Global Catalogue of Microorganisms (GCM) 10K type strain sequencing project: providing services to taxonomists for standard genome sequencing and annotation.</title>
        <authorList>
            <consortium name="The Broad Institute Genomics Platform"/>
            <consortium name="The Broad Institute Genome Sequencing Center for Infectious Disease"/>
            <person name="Wu L."/>
            <person name="Ma J."/>
        </authorList>
    </citation>
    <scope>NUCLEOTIDE SEQUENCE [LARGE SCALE GENOMIC DNA]</scope>
    <source>
        <strain evidence="2">KCTC 42217</strain>
    </source>
</reference>
<comment type="caution">
    <text evidence="1">The sequence shown here is derived from an EMBL/GenBank/DDBJ whole genome shotgun (WGS) entry which is preliminary data.</text>
</comment>
<proteinExistence type="predicted"/>
<keyword evidence="2" id="KW-1185">Reference proteome</keyword>
<evidence type="ECO:0008006" key="3">
    <source>
        <dbReference type="Google" id="ProtNLM"/>
    </source>
</evidence>
<dbReference type="EMBL" id="JBHUHZ010000002">
    <property type="protein sequence ID" value="MFD2163429.1"/>
    <property type="molecule type" value="Genomic_DNA"/>
</dbReference>
<evidence type="ECO:0000313" key="2">
    <source>
        <dbReference type="Proteomes" id="UP001597387"/>
    </source>
</evidence>
<sequence>MKKLILSAALALSVTLGFSQKKITEGSITYQVEYEVPANMQAMKASLPTEVKVYFKGDSTSASNKSAMYSSNLIMNPKTEYQRLLLEIPMMNKKLSVRFTPDDIETMKESFPELTFTEGAETKSVASYTGKKYTVSDKKTGKSADAYFTKEIEIPANSLTQYFDKQYGFPLEFTTSQQGMTVRALVKEIKEEKVPAGSFSASKDYEEISFSQLQGMMGRR</sequence>
<dbReference type="RefSeq" id="WP_255900882.1">
    <property type="nucleotide sequence ID" value="NZ_JAFMZO010000002.1"/>
</dbReference>
<dbReference type="Proteomes" id="UP001597387">
    <property type="component" value="Unassembled WGS sequence"/>
</dbReference>